<organism evidence="1 2">
    <name type="scientific">Bradyrhizobium guangdongense</name>
    <dbReference type="NCBI Taxonomy" id="1325090"/>
    <lineage>
        <taxon>Bacteria</taxon>
        <taxon>Pseudomonadati</taxon>
        <taxon>Pseudomonadota</taxon>
        <taxon>Alphaproteobacteria</taxon>
        <taxon>Hyphomicrobiales</taxon>
        <taxon>Nitrobacteraceae</taxon>
        <taxon>Bradyrhizobium</taxon>
    </lineage>
</organism>
<gene>
    <name evidence="1" type="ORF">GCM10010987_32300</name>
</gene>
<name>A0AA87W462_9BRAD</name>
<evidence type="ECO:0000313" key="2">
    <source>
        <dbReference type="Proteomes" id="UP000625079"/>
    </source>
</evidence>
<evidence type="ECO:0000313" key="1">
    <source>
        <dbReference type="EMBL" id="GGI25020.1"/>
    </source>
</evidence>
<dbReference type="AlphaFoldDB" id="A0AA87W462"/>
<sequence length="57" mass="6590">MDYLANAKRYRDQAEEFRAKSDLMKDPETSAQYSRMADAYDKLAEGQDDLARNVKAK</sequence>
<reference evidence="1" key="2">
    <citation type="submission" date="2022-12" db="EMBL/GenBank/DDBJ databases">
        <authorList>
            <person name="Sun Q."/>
            <person name="Zhou Y."/>
        </authorList>
    </citation>
    <scope>NUCLEOTIDE SEQUENCE</scope>
    <source>
        <strain evidence="1">CGMCC 1.15034</strain>
    </source>
</reference>
<reference evidence="1" key="1">
    <citation type="journal article" date="2014" name="Int. J. Syst. Evol. Microbiol.">
        <title>Complete genome sequence of Corynebacterium casei LMG S-19264T (=DSM 44701T), isolated from a smear-ripened cheese.</title>
        <authorList>
            <consortium name="US DOE Joint Genome Institute (JGI-PGF)"/>
            <person name="Walter F."/>
            <person name="Albersmeier A."/>
            <person name="Kalinowski J."/>
            <person name="Ruckert C."/>
        </authorList>
    </citation>
    <scope>NUCLEOTIDE SEQUENCE</scope>
    <source>
        <strain evidence="1">CGMCC 1.15034</strain>
    </source>
</reference>
<accession>A0AA87W462</accession>
<dbReference type="EMBL" id="BMHC01000005">
    <property type="protein sequence ID" value="GGI25020.1"/>
    <property type="molecule type" value="Genomic_DNA"/>
</dbReference>
<dbReference type="Proteomes" id="UP000625079">
    <property type="component" value="Unassembled WGS sequence"/>
</dbReference>
<protein>
    <submittedName>
        <fullName evidence="1">Uncharacterized protein</fullName>
    </submittedName>
</protein>
<comment type="caution">
    <text evidence="1">The sequence shown here is derived from an EMBL/GenBank/DDBJ whole genome shotgun (WGS) entry which is preliminary data.</text>
</comment>
<proteinExistence type="predicted"/>